<reference evidence="2" key="3">
    <citation type="submission" date="2025-09" db="UniProtKB">
        <authorList>
            <consortium name="Ensembl"/>
        </authorList>
    </citation>
    <scope>IDENTIFICATION</scope>
</reference>
<dbReference type="Proteomes" id="UP000007635">
    <property type="component" value="Chromosome II"/>
</dbReference>
<feature type="region of interest" description="Disordered" evidence="1">
    <location>
        <begin position="183"/>
        <end position="208"/>
    </location>
</feature>
<accession>A0AAQ4R4X4</accession>
<dbReference type="AlphaFoldDB" id="A0AAQ4R4X4"/>
<reference evidence="2 3" key="1">
    <citation type="journal article" date="2021" name="G3 (Bethesda)">
        <title>Improved contiguity of the threespine stickleback genome using long-read sequencing.</title>
        <authorList>
            <person name="Nath S."/>
            <person name="Shaw D.E."/>
            <person name="White M.A."/>
        </authorList>
    </citation>
    <scope>NUCLEOTIDE SEQUENCE [LARGE SCALE GENOMIC DNA]</scope>
    <source>
        <strain evidence="2 3">Lake Benthic</strain>
    </source>
</reference>
<name>A0AAQ4R4X4_GASAC</name>
<organism evidence="2 3">
    <name type="scientific">Gasterosteus aculeatus aculeatus</name>
    <name type="common">three-spined stickleback</name>
    <dbReference type="NCBI Taxonomy" id="481459"/>
    <lineage>
        <taxon>Eukaryota</taxon>
        <taxon>Metazoa</taxon>
        <taxon>Chordata</taxon>
        <taxon>Craniata</taxon>
        <taxon>Vertebrata</taxon>
        <taxon>Euteleostomi</taxon>
        <taxon>Actinopterygii</taxon>
        <taxon>Neopterygii</taxon>
        <taxon>Teleostei</taxon>
        <taxon>Neoteleostei</taxon>
        <taxon>Acanthomorphata</taxon>
        <taxon>Eupercaria</taxon>
        <taxon>Perciformes</taxon>
        <taxon>Cottioidei</taxon>
        <taxon>Gasterosteales</taxon>
        <taxon>Gasterosteidae</taxon>
        <taxon>Gasterosteus</taxon>
    </lineage>
</organism>
<proteinExistence type="predicted"/>
<reference evidence="2" key="2">
    <citation type="submission" date="2025-08" db="UniProtKB">
        <authorList>
            <consortium name="Ensembl"/>
        </authorList>
    </citation>
    <scope>IDENTIFICATION</scope>
</reference>
<dbReference type="Ensembl" id="ENSGACT00000035627.1">
    <property type="protein sequence ID" value="ENSGACP00000057231.1"/>
    <property type="gene ID" value="ENSGACG00000031205.1"/>
</dbReference>
<dbReference type="GeneTree" id="ENSGT00940000171971"/>
<evidence type="ECO:0000256" key="1">
    <source>
        <dbReference type="SAM" id="MobiDB-lite"/>
    </source>
</evidence>
<sequence>MLNIQGVCTNSLLISSLVCSRGTNMIGKILSHLLWNAEDDFGATTDTNVELMEFEEGGWVIVVPGERHTWPEATPTQGLIHMWRFNVSSAASTGMKTDVFELGRVARTAGGLLMTEHPSTSVYQMRRGTQEEQVPPRGASRPAAVRRRLAAWGVPLPCGAQRLAVQRARTRAERKQLSRAALHRQNLAGMRSSPGGRRRGSYERLRSR</sequence>
<evidence type="ECO:0000313" key="2">
    <source>
        <dbReference type="Ensembl" id="ENSGACP00000057231.1"/>
    </source>
</evidence>
<keyword evidence="3" id="KW-1185">Reference proteome</keyword>
<evidence type="ECO:0000313" key="3">
    <source>
        <dbReference type="Proteomes" id="UP000007635"/>
    </source>
</evidence>
<protein>
    <submittedName>
        <fullName evidence="2">Uncharacterized protein</fullName>
    </submittedName>
</protein>